<gene>
    <name evidence="2" type="primary">pseG</name>
    <name evidence="2" type="ORF">HBH25_19920</name>
</gene>
<keyword evidence="3" id="KW-1185">Reference proteome</keyword>
<evidence type="ECO:0000313" key="2">
    <source>
        <dbReference type="EMBL" id="NJP03114.1"/>
    </source>
</evidence>
<proteinExistence type="predicted"/>
<protein>
    <submittedName>
        <fullName evidence="2">UDP-2,4-diacetamido-2,4, 6-trideoxy-beta-L-altropyranose hydrolase</fullName>
        <ecNumber evidence="2">3.6.1.57</ecNumber>
    </submittedName>
</protein>
<reference evidence="2 3" key="1">
    <citation type="submission" date="2020-03" db="EMBL/GenBank/DDBJ databases">
        <authorList>
            <person name="Wang L."/>
            <person name="He N."/>
            <person name="Li Y."/>
            <person name="Fang Y."/>
            <person name="Zhang F."/>
        </authorList>
    </citation>
    <scope>NUCLEOTIDE SEQUENCE [LARGE SCALE GENOMIC DNA]</scope>
    <source>
        <strain evidence="3">hsmgli-8</strain>
    </source>
</reference>
<name>A0ABX0YLE7_9PSED</name>
<comment type="caution">
    <text evidence="2">The sequence shown here is derived from an EMBL/GenBank/DDBJ whole genome shotgun (WGS) entry which is preliminary data.</text>
</comment>
<dbReference type="Gene3D" id="3.40.630.30">
    <property type="match status" value="1"/>
</dbReference>
<dbReference type="NCBIfam" id="TIGR03590">
    <property type="entry name" value="PseG"/>
    <property type="match status" value="1"/>
</dbReference>
<dbReference type="InterPro" id="IPR016181">
    <property type="entry name" value="Acyl_CoA_acyltransferase"/>
</dbReference>
<dbReference type="PANTHER" id="PTHR21015:SF22">
    <property type="entry name" value="GLYCOSYLTRANSFERASE"/>
    <property type="match status" value="1"/>
</dbReference>
<organism evidence="2 3">
    <name type="scientific">Pseudomonas quercus</name>
    <dbReference type="NCBI Taxonomy" id="2722792"/>
    <lineage>
        <taxon>Bacteria</taxon>
        <taxon>Pseudomonadati</taxon>
        <taxon>Pseudomonadota</taxon>
        <taxon>Gammaproteobacteria</taxon>
        <taxon>Pseudomonadales</taxon>
        <taxon>Pseudomonadaceae</taxon>
        <taxon>Pseudomonas</taxon>
    </lineage>
</organism>
<dbReference type="PROSITE" id="PS51186">
    <property type="entry name" value="GNAT"/>
    <property type="match status" value="1"/>
</dbReference>
<dbReference type="GO" id="GO:0016787">
    <property type="term" value="F:hydrolase activity"/>
    <property type="evidence" value="ECO:0007669"/>
    <property type="project" value="UniProtKB-KW"/>
</dbReference>
<keyword evidence="2" id="KW-0378">Hydrolase</keyword>
<accession>A0ABX0YLE7</accession>
<dbReference type="SUPFAM" id="SSF55729">
    <property type="entry name" value="Acyl-CoA N-acyltransferases (Nat)"/>
    <property type="match status" value="1"/>
</dbReference>
<dbReference type="EC" id="3.6.1.57" evidence="2"/>
<sequence length="487" mass="53043">MKVLVRADASSALGVGHVARCLTLAAVLRERGATVTFACRNLPGFDPAMVQSQGFALVLLPAEGDDLAQLQGQAFDWVLVDHYRLEAQWERAALSVGRRIAVIDDLADRPHQCDLLLDQNLTATQAAYEGKVNTGCERLLGPRYALLRPGFEPALAQLGKAQVQQVLVSFGGFDVANMALKTLQALTAWPTLKVTLLAGHDHPQWAALQALAARHTGWQVLSHSPRMAALMQAADLFIGAGGGTTWERAAVGVPSLCVAVADNQVLNAQALARDGAHLYLGEAATVTESSLQAAIGVLIDNACLRHSFAEQARRYVDGQGAQRVATALLGPLLQLRRATAEDARLLYEGRNAKAARMASPDTRPLAWSAHQAWLHATLADTRRALLIAHFNSQPIGMLRYDRHPDEPGRAEVSLYLFEACLGQGWGRWLLRAGQRWLHDHCPDVVRLDAAVLPHNSTSLRLFRTSGFSQHPCQFTQLLEHADDQDWP</sequence>
<dbReference type="Pfam" id="PF04101">
    <property type="entry name" value="Glyco_tran_28_C"/>
    <property type="match status" value="1"/>
</dbReference>
<dbReference type="Proteomes" id="UP000746535">
    <property type="component" value="Unassembled WGS sequence"/>
</dbReference>
<evidence type="ECO:0000259" key="1">
    <source>
        <dbReference type="PROSITE" id="PS51186"/>
    </source>
</evidence>
<dbReference type="EMBL" id="JAAVJI010000016">
    <property type="protein sequence ID" value="NJP03114.1"/>
    <property type="molecule type" value="Genomic_DNA"/>
</dbReference>
<dbReference type="Gene3D" id="3.40.50.2000">
    <property type="entry name" value="Glycogen Phosphorylase B"/>
    <property type="match status" value="1"/>
</dbReference>
<dbReference type="RefSeq" id="WP_168085689.1">
    <property type="nucleotide sequence ID" value="NZ_JAAVJI010000016.1"/>
</dbReference>
<dbReference type="PANTHER" id="PTHR21015">
    <property type="entry name" value="UDP-N-ACETYLGLUCOSAMINE--N-ACETYLMURAMYL-(PENTAPEPTIDE) PYROPHOSPHORYL-UNDECAPRENOL N-ACETYLGLUCOSAMINE TRANSFERASE 1"/>
    <property type="match status" value="1"/>
</dbReference>
<dbReference type="SUPFAM" id="SSF53756">
    <property type="entry name" value="UDP-Glycosyltransferase/glycogen phosphorylase"/>
    <property type="match status" value="1"/>
</dbReference>
<dbReference type="CDD" id="cd04301">
    <property type="entry name" value="NAT_SF"/>
    <property type="match status" value="1"/>
</dbReference>
<dbReference type="Pfam" id="PF13302">
    <property type="entry name" value="Acetyltransf_3"/>
    <property type="match status" value="1"/>
</dbReference>
<dbReference type="InterPro" id="IPR020023">
    <property type="entry name" value="PseG"/>
</dbReference>
<evidence type="ECO:0000313" key="3">
    <source>
        <dbReference type="Proteomes" id="UP000746535"/>
    </source>
</evidence>
<dbReference type="Gene3D" id="3.40.50.11190">
    <property type="match status" value="1"/>
</dbReference>
<feature type="domain" description="N-acetyltransferase" evidence="1">
    <location>
        <begin position="333"/>
        <end position="487"/>
    </location>
</feature>
<dbReference type="InterPro" id="IPR000182">
    <property type="entry name" value="GNAT_dom"/>
</dbReference>
<dbReference type="InterPro" id="IPR007235">
    <property type="entry name" value="Glyco_trans_28_C"/>
</dbReference>